<dbReference type="RefSeq" id="WP_212690327.1">
    <property type="nucleotide sequence ID" value="NZ_CP058561.1"/>
</dbReference>
<organism evidence="2 3">
    <name type="scientific">Vallitalea guaymasensis</name>
    <dbReference type="NCBI Taxonomy" id="1185412"/>
    <lineage>
        <taxon>Bacteria</taxon>
        <taxon>Bacillati</taxon>
        <taxon>Bacillota</taxon>
        <taxon>Clostridia</taxon>
        <taxon>Lachnospirales</taxon>
        <taxon>Vallitaleaceae</taxon>
        <taxon>Vallitalea</taxon>
    </lineage>
</organism>
<dbReference type="Proteomes" id="UP000677305">
    <property type="component" value="Chromosome"/>
</dbReference>
<evidence type="ECO:0000313" key="2">
    <source>
        <dbReference type="EMBL" id="QUH30111.1"/>
    </source>
</evidence>
<accession>A0A8J8MBZ9</accession>
<dbReference type="AlphaFoldDB" id="A0A8J8MBZ9"/>
<keyword evidence="1" id="KW-0472">Membrane</keyword>
<dbReference type="EMBL" id="CP058561">
    <property type="protein sequence ID" value="QUH30111.1"/>
    <property type="molecule type" value="Genomic_DNA"/>
</dbReference>
<name>A0A8J8MBZ9_9FIRM</name>
<evidence type="ECO:0000313" key="3">
    <source>
        <dbReference type="Proteomes" id="UP000677305"/>
    </source>
</evidence>
<dbReference type="KEGG" id="vgu:HYG85_14790"/>
<feature type="transmembrane region" description="Helical" evidence="1">
    <location>
        <begin position="6"/>
        <end position="23"/>
    </location>
</feature>
<sequence length="169" mass="20508">MKKKYFYMYISIIIILLLYIIGIRTKLHNVENSNNNEEIIIMNDHLLSMNLLTELEDDKILEDDSYIKIQNIIDALEVADITYTYIFRSDSIFIGTFYQTYISLLKQYNIELIKTGTIKDKNRFNDIINDLNIIKKWLEDRYHNDNFTPYSFRELKEQFYSKLKYYKFD</sequence>
<protein>
    <submittedName>
        <fullName evidence="2">Uncharacterized protein</fullName>
    </submittedName>
</protein>
<keyword evidence="1" id="KW-1133">Transmembrane helix</keyword>
<gene>
    <name evidence="2" type="ORF">HYG85_14790</name>
</gene>
<keyword evidence="1" id="KW-0812">Transmembrane</keyword>
<reference evidence="2 3" key="1">
    <citation type="submission" date="2020-07" db="EMBL/GenBank/DDBJ databases">
        <title>Vallitalea guaymasensis genome.</title>
        <authorList>
            <person name="Postec A."/>
        </authorList>
    </citation>
    <scope>NUCLEOTIDE SEQUENCE [LARGE SCALE GENOMIC DNA]</scope>
    <source>
        <strain evidence="2 3">Ra1766G1</strain>
    </source>
</reference>
<proteinExistence type="predicted"/>
<keyword evidence="3" id="KW-1185">Reference proteome</keyword>
<evidence type="ECO:0000256" key="1">
    <source>
        <dbReference type="SAM" id="Phobius"/>
    </source>
</evidence>